<evidence type="ECO:0000313" key="1">
    <source>
        <dbReference type="EMBL" id="CDS16775.1"/>
    </source>
</evidence>
<reference evidence="1" key="2">
    <citation type="submission" date="2014-06" db="EMBL/GenBank/DDBJ databases">
        <authorList>
            <person name="Aslett M."/>
        </authorList>
    </citation>
    <scope>NUCLEOTIDE SEQUENCE</scope>
</reference>
<evidence type="ECO:0000313" key="3">
    <source>
        <dbReference type="WBParaSite" id="EgrG_000948500"/>
    </source>
</evidence>
<evidence type="ECO:0000313" key="2">
    <source>
        <dbReference type="Proteomes" id="UP000492820"/>
    </source>
</evidence>
<protein>
    <submittedName>
        <fullName evidence="3">Transcriptional regulator</fullName>
    </submittedName>
</protein>
<proteinExistence type="predicted"/>
<dbReference type="AlphaFoldDB" id="A0A068WGR5"/>
<reference evidence="3" key="3">
    <citation type="submission" date="2020-10" db="UniProtKB">
        <authorList>
            <consortium name="WormBaseParasite"/>
        </authorList>
    </citation>
    <scope>IDENTIFICATION</scope>
</reference>
<accession>A0A068WGR5</accession>
<dbReference type="EMBL" id="LK028577">
    <property type="protein sequence ID" value="CDS16775.1"/>
    <property type="molecule type" value="Genomic_DNA"/>
</dbReference>
<name>A0A068WGR5_ECHGR</name>
<organism evidence="1">
    <name type="scientific">Echinococcus granulosus</name>
    <name type="common">Hydatid tapeworm</name>
    <dbReference type="NCBI Taxonomy" id="6210"/>
    <lineage>
        <taxon>Eukaryota</taxon>
        <taxon>Metazoa</taxon>
        <taxon>Spiralia</taxon>
        <taxon>Lophotrochozoa</taxon>
        <taxon>Platyhelminthes</taxon>
        <taxon>Cestoda</taxon>
        <taxon>Eucestoda</taxon>
        <taxon>Cyclophyllidea</taxon>
        <taxon>Taeniidae</taxon>
        <taxon>Echinococcus</taxon>
        <taxon>Echinococcus granulosus group</taxon>
    </lineage>
</organism>
<gene>
    <name evidence="1" type="ORF">EgrG_000948500</name>
</gene>
<dbReference type="WBParaSite" id="EgrG_000948500">
    <property type="protein sequence ID" value="EgrG_000948500"/>
    <property type="gene ID" value="EgrG_000948500"/>
</dbReference>
<reference evidence="1 2" key="1">
    <citation type="journal article" date="2013" name="Nature">
        <title>The genomes of four tapeworm species reveal adaptations to parasitism.</title>
        <authorList>
            <person name="Tsai I.J."/>
            <person name="Zarowiecki M."/>
            <person name="Holroyd N."/>
            <person name="Garciarrubio A."/>
            <person name="Sanchez-Flores A."/>
            <person name="Brooks K.L."/>
            <person name="Tracey A."/>
            <person name="Bobes R.J."/>
            <person name="Fragoso G."/>
            <person name="Sciutto E."/>
            <person name="Aslett M."/>
            <person name="Beasley H."/>
            <person name="Bennett H.M."/>
            <person name="Cai J."/>
            <person name="Camicia F."/>
            <person name="Clark R."/>
            <person name="Cucher M."/>
            <person name="De Silva N."/>
            <person name="Day T.A."/>
            <person name="Deplazes P."/>
            <person name="Estrada K."/>
            <person name="Fernandez C."/>
            <person name="Holland P.W."/>
            <person name="Hou J."/>
            <person name="Hu S."/>
            <person name="Huckvale T."/>
            <person name="Hung S.S."/>
            <person name="Kamenetzky L."/>
            <person name="Keane J.A."/>
            <person name="Kiss F."/>
            <person name="Koziol U."/>
            <person name="Lambert O."/>
            <person name="Liu K."/>
            <person name="Luo X."/>
            <person name="Luo Y."/>
            <person name="Macchiaroli N."/>
            <person name="Nichol S."/>
            <person name="Paps J."/>
            <person name="Parkinson J."/>
            <person name="Pouchkina-Stantcheva N."/>
            <person name="Riddiford N."/>
            <person name="Rosenzvit M."/>
            <person name="Salinas G."/>
            <person name="Wasmuth J.D."/>
            <person name="Zamanian M."/>
            <person name="Zheng Y."/>
            <person name="Cai X."/>
            <person name="Soberon X."/>
            <person name="Olson P.D."/>
            <person name="Laclette J.P."/>
            <person name="Brehm K."/>
            <person name="Berriman M."/>
            <person name="Garciarrubio A."/>
            <person name="Bobes R.J."/>
            <person name="Fragoso G."/>
            <person name="Sanchez-Flores A."/>
            <person name="Estrada K."/>
            <person name="Cevallos M.A."/>
            <person name="Morett E."/>
            <person name="Gonzalez V."/>
            <person name="Portillo T."/>
            <person name="Ochoa-Leyva A."/>
            <person name="Jose M.V."/>
            <person name="Sciutto E."/>
            <person name="Landa A."/>
            <person name="Jimenez L."/>
            <person name="Valdes V."/>
            <person name="Carrero J.C."/>
            <person name="Larralde C."/>
            <person name="Morales-Montor J."/>
            <person name="Limon-Lason J."/>
            <person name="Soberon X."/>
            <person name="Laclette J.P."/>
        </authorList>
    </citation>
    <scope>NUCLEOTIDE SEQUENCE [LARGE SCALE GENOMIC DNA]</scope>
</reference>
<dbReference type="Proteomes" id="UP000492820">
    <property type="component" value="Unassembled WGS sequence"/>
</dbReference>
<sequence length="27" mass="2958">MGAVPIHCTDQTAGFVDLLQNMLVNRN</sequence>